<sequence>MSGETSLAALLRGMNPLLNDGEYVFCQVPDATLLKDEEVLGSFREQEGLTAILERGRADALGLEYGYVAAWITLTVHSALEAVGLTAAFAAALGNAGISCNVVAAYYHDHIFVGVQDAAKAMEVLHQLSQG</sequence>
<evidence type="ECO:0000313" key="4">
    <source>
        <dbReference type="Proteomes" id="UP001335100"/>
    </source>
</evidence>
<dbReference type="PANTHER" id="PTHR39199:SF1">
    <property type="entry name" value="BLR5128 PROTEIN"/>
    <property type="match status" value="1"/>
</dbReference>
<dbReference type="Proteomes" id="UP001335100">
    <property type="component" value="Unassembled WGS sequence"/>
</dbReference>
<dbReference type="InterPro" id="IPR018717">
    <property type="entry name" value="DUF2241"/>
</dbReference>
<proteinExistence type="predicted"/>
<name>A0ABU7HVW5_9PSED</name>
<evidence type="ECO:0000259" key="2">
    <source>
        <dbReference type="Pfam" id="PF13840"/>
    </source>
</evidence>
<dbReference type="SUPFAM" id="SSF55021">
    <property type="entry name" value="ACT-like"/>
    <property type="match status" value="2"/>
</dbReference>
<dbReference type="Pfam" id="PF13840">
    <property type="entry name" value="ACT_7"/>
    <property type="match status" value="1"/>
</dbReference>
<gene>
    <name evidence="3" type="ORF">V0R50_20310</name>
</gene>
<dbReference type="RefSeq" id="WP_330076343.1">
    <property type="nucleotide sequence ID" value="NZ_JAZDQJ010000026.1"/>
</dbReference>
<comment type="caution">
    <text evidence="3">The sequence shown here is derived from an EMBL/GenBank/DDBJ whole genome shotgun (WGS) entry which is preliminary data.</text>
</comment>
<accession>A0ABU7HVW5</accession>
<dbReference type="EMBL" id="JAZDQJ010000026">
    <property type="protein sequence ID" value="MEE1935583.1"/>
    <property type="molecule type" value="Genomic_DNA"/>
</dbReference>
<organism evidence="3 4">
    <name type="scientific">Pseudomonas ulcerans</name>
    <dbReference type="NCBI Taxonomy" id="3115852"/>
    <lineage>
        <taxon>Bacteria</taxon>
        <taxon>Pseudomonadati</taxon>
        <taxon>Pseudomonadota</taxon>
        <taxon>Gammaproteobacteria</taxon>
        <taxon>Pseudomonadales</taxon>
        <taxon>Pseudomonadaceae</taxon>
        <taxon>Pseudomonas</taxon>
    </lineage>
</organism>
<feature type="domain" description="DUF2241" evidence="1">
    <location>
        <begin position="2"/>
        <end position="69"/>
    </location>
</feature>
<evidence type="ECO:0000259" key="1">
    <source>
        <dbReference type="Pfam" id="PF10000"/>
    </source>
</evidence>
<dbReference type="Gene3D" id="3.30.2130.10">
    <property type="entry name" value="VC0802-like"/>
    <property type="match status" value="1"/>
</dbReference>
<evidence type="ECO:0000313" key="3">
    <source>
        <dbReference type="EMBL" id="MEE1935583.1"/>
    </source>
</evidence>
<feature type="domain" description="CASTOR ACT" evidence="2">
    <location>
        <begin position="70"/>
        <end position="127"/>
    </location>
</feature>
<dbReference type="Pfam" id="PF10000">
    <property type="entry name" value="ACT_3"/>
    <property type="match status" value="1"/>
</dbReference>
<dbReference type="InterPro" id="IPR027795">
    <property type="entry name" value="CASTOR_ACT_dom"/>
</dbReference>
<keyword evidence="4" id="KW-1185">Reference proteome</keyword>
<dbReference type="PANTHER" id="PTHR39199">
    <property type="entry name" value="BLR5128 PROTEIN"/>
    <property type="match status" value="1"/>
</dbReference>
<dbReference type="InterPro" id="IPR045865">
    <property type="entry name" value="ACT-like_dom_sf"/>
</dbReference>
<reference evidence="3 4" key="1">
    <citation type="submission" date="2024-01" db="EMBL/GenBank/DDBJ databases">
        <title>Unpublished Manusciprt.</title>
        <authorList>
            <person name="Duman M."/>
            <person name="Valdes E.G."/>
            <person name="Ajmi N."/>
            <person name="Altun S."/>
            <person name="Saticioglu I.B."/>
        </authorList>
    </citation>
    <scope>NUCLEOTIDE SEQUENCE [LARGE SCALE GENOMIC DNA]</scope>
    <source>
        <strain evidence="3 4">148P</strain>
    </source>
</reference>
<protein>
    <submittedName>
        <fullName evidence="3">ACT domain-containing protein</fullName>
    </submittedName>
</protein>